<organism evidence="4 5">
    <name type="scientific">Streptomyces smaragdinus</name>
    <dbReference type="NCBI Taxonomy" id="2585196"/>
    <lineage>
        <taxon>Bacteria</taxon>
        <taxon>Bacillati</taxon>
        <taxon>Actinomycetota</taxon>
        <taxon>Actinomycetes</taxon>
        <taxon>Kitasatosporales</taxon>
        <taxon>Streptomycetaceae</taxon>
        <taxon>Streptomyces</taxon>
    </lineage>
</organism>
<dbReference type="PROSITE" id="PS51470">
    <property type="entry name" value="FG_GAP"/>
    <property type="match status" value="1"/>
</dbReference>
<dbReference type="SUPFAM" id="SSF69318">
    <property type="entry name" value="Integrin alpha N-terminal domain"/>
    <property type="match status" value="2"/>
</dbReference>
<evidence type="ECO:0000313" key="5">
    <source>
        <dbReference type="Proteomes" id="UP000466345"/>
    </source>
</evidence>
<dbReference type="Pfam" id="PF01839">
    <property type="entry name" value="FG-GAP"/>
    <property type="match status" value="1"/>
</dbReference>
<keyword evidence="3" id="KW-0325">Glycoprotein</keyword>
<accession>A0A7K0CQ00</accession>
<dbReference type="SMART" id="SM00191">
    <property type="entry name" value="Int_alpha"/>
    <property type="match status" value="4"/>
</dbReference>
<comment type="caution">
    <text evidence="4">The sequence shown here is derived from an EMBL/GenBank/DDBJ whole genome shotgun (WGS) entry which is preliminary data.</text>
</comment>
<dbReference type="InterPro" id="IPR013517">
    <property type="entry name" value="FG-GAP"/>
</dbReference>
<evidence type="ECO:0008006" key="6">
    <source>
        <dbReference type="Google" id="ProtNLM"/>
    </source>
</evidence>
<dbReference type="Gene3D" id="2.130.10.130">
    <property type="entry name" value="Integrin alpha, N-terminal"/>
    <property type="match status" value="1"/>
</dbReference>
<protein>
    <recommendedName>
        <fullName evidence="6">VCBS repeat-containing protein</fullName>
    </recommendedName>
</protein>
<evidence type="ECO:0000256" key="2">
    <source>
        <dbReference type="ARBA" id="ARBA00022737"/>
    </source>
</evidence>
<sequence length="515" mass="50973">MGMLILAATLIPGEAPSSTASVTPAAADAACVAGTESDFNGDGVRDTAVADPLATVSGLTRAGLVRVVLGGSGQSFEISQGLPEMGVSPEANDQFGKSLASYDENGDGCSDLVVGVPMEDVSVSGVDMPDAGMIHVIHGTPTGIGPGSTVVTWRQSDLAPATSVEANDWFGWSLAAGKTSAGQQFLAVGVPGENVGSAVDAGLIHYVQGATRTTASQDDPGVPGTAELNDRFGYSLAASPRYLAVGAPGEAIGEEAFAGLAIVFSHTITSGVPTAIAGVDQSVDGVSGTAETGDQLGTSLSMVAYRPSGAASETDALLAVGVPGEDIDPDPADPDDAADAGMVHVLQVPASGAVTQLKSVDRSVADVEGDVAAGDYFGQRVALANTAPGTVGTAATVRLAVGVPGHDTESGAEAGAVQVFPALGDPGAGDRILVRGGGVIPGDPGRRDYTGISLMATSANLYVGVPFGKTAGESRGGVYVLPWTLVDGGAGTATTLRPGAGGIPDDGDTFGTVIR</sequence>
<proteinExistence type="predicted"/>
<reference evidence="4 5" key="1">
    <citation type="submission" date="2019-10" db="EMBL/GenBank/DDBJ databases">
        <title>Streptomyces smaragdinus sp. nov. and Streptomyces fabii sp. nov., isolated from the gut of fungus growing-termite Macrotermes natalensis.</title>
        <authorList>
            <person name="Schwitalla J."/>
            <person name="Benndorf R."/>
            <person name="Martin K."/>
            <person name="De Beer W."/>
            <person name="Kaster A.-K."/>
            <person name="Vollmers J."/>
            <person name="Poulsen M."/>
            <person name="Beemelmanns C."/>
        </authorList>
    </citation>
    <scope>NUCLEOTIDE SEQUENCE [LARGE SCALE GENOMIC DNA]</scope>
    <source>
        <strain evidence="4 5">RB5</strain>
    </source>
</reference>
<dbReference type="EMBL" id="WEGJ01000035">
    <property type="protein sequence ID" value="MQY15519.1"/>
    <property type="molecule type" value="Genomic_DNA"/>
</dbReference>
<keyword evidence="2" id="KW-0677">Repeat</keyword>
<evidence type="ECO:0000313" key="4">
    <source>
        <dbReference type="EMBL" id="MQY15519.1"/>
    </source>
</evidence>
<dbReference type="PANTHER" id="PTHR36220:SF1">
    <property type="entry name" value="GAMMA TUBULIN COMPLEX COMPONENT C-TERMINAL DOMAIN-CONTAINING PROTEIN"/>
    <property type="match status" value="1"/>
</dbReference>
<dbReference type="AlphaFoldDB" id="A0A7K0CQ00"/>
<gene>
    <name evidence="4" type="ORF">SRB5_57010</name>
</gene>
<dbReference type="InterPro" id="IPR013519">
    <property type="entry name" value="Int_alpha_beta-p"/>
</dbReference>
<dbReference type="PANTHER" id="PTHR36220">
    <property type="entry name" value="UNNAMED PRODUCT"/>
    <property type="match status" value="1"/>
</dbReference>
<evidence type="ECO:0000256" key="3">
    <source>
        <dbReference type="ARBA" id="ARBA00023180"/>
    </source>
</evidence>
<keyword evidence="1" id="KW-0732">Signal</keyword>
<name>A0A7K0CQ00_9ACTN</name>
<dbReference type="RefSeq" id="WP_228390525.1">
    <property type="nucleotide sequence ID" value="NZ_WEGJ01000035.1"/>
</dbReference>
<keyword evidence="5" id="KW-1185">Reference proteome</keyword>
<dbReference type="InterPro" id="IPR028994">
    <property type="entry name" value="Integrin_alpha_N"/>
</dbReference>
<dbReference type="Proteomes" id="UP000466345">
    <property type="component" value="Unassembled WGS sequence"/>
</dbReference>
<evidence type="ECO:0000256" key="1">
    <source>
        <dbReference type="ARBA" id="ARBA00022729"/>
    </source>
</evidence>